<feature type="region of interest" description="Disordered" evidence="1">
    <location>
        <begin position="1"/>
        <end position="33"/>
    </location>
</feature>
<sequence length="54" mass="5780">MRAHELARSLACSSQVASSPGPGRGDTRSRASQVAGWPAIYASWRRLIGLGRKV</sequence>
<protein>
    <submittedName>
        <fullName evidence="2">Uncharacterized protein</fullName>
    </submittedName>
</protein>
<comment type="caution">
    <text evidence="2">The sequence shown here is derived from an EMBL/GenBank/DDBJ whole genome shotgun (WGS) entry which is preliminary data.</text>
</comment>
<dbReference type="EMBL" id="JACGWN010000005">
    <property type="protein sequence ID" value="KAL0448920.1"/>
    <property type="molecule type" value="Genomic_DNA"/>
</dbReference>
<accession>A0AAW2X9R0</accession>
<name>A0AAW2X9R0_9LAMI</name>
<reference evidence="2" key="1">
    <citation type="submission" date="2020-06" db="EMBL/GenBank/DDBJ databases">
        <authorList>
            <person name="Li T."/>
            <person name="Hu X."/>
            <person name="Zhang T."/>
            <person name="Song X."/>
            <person name="Zhang H."/>
            <person name="Dai N."/>
            <person name="Sheng W."/>
            <person name="Hou X."/>
            <person name="Wei L."/>
        </authorList>
    </citation>
    <scope>NUCLEOTIDE SEQUENCE</scope>
    <source>
        <strain evidence="2">KEN1</strain>
        <tissue evidence="2">Leaf</tissue>
    </source>
</reference>
<reference evidence="2" key="2">
    <citation type="journal article" date="2024" name="Plant">
        <title>Genomic evolution and insights into agronomic trait innovations of Sesamum species.</title>
        <authorList>
            <person name="Miao H."/>
            <person name="Wang L."/>
            <person name="Qu L."/>
            <person name="Liu H."/>
            <person name="Sun Y."/>
            <person name="Le M."/>
            <person name="Wang Q."/>
            <person name="Wei S."/>
            <person name="Zheng Y."/>
            <person name="Lin W."/>
            <person name="Duan Y."/>
            <person name="Cao H."/>
            <person name="Xiong S."/>
            <person name="Wang X."/>
            <person name="Wei L."/>
            <person name="Li C."/>
            <person name="Ma Q."/>
            <person name="Ju M."/>
            <person name="Zhao R."/>
            <person name="Li G."/>
            <person name="Mu C."/>
            <person name="Tian Q."/>
            <person name="Mei H."/>
            <person name="Zhang T."/>
            <person name="Gao T."/>
            <person name="Zhang H."/>
        </authorList>
    </citation>
    <scope>NUCLEOTIDE SEQUENCE</scope>
    <source>
        <strain evidence="2">KEN1</strain>
    </source>
</reference>
<evidence type="ECO:0000313" key="2">
    <source>
        <dbReference type="EMBL" id="KAL0448920.1"/>
    </source>
</evidence>
<dbReference type="AlphaFoldDB" id="A0AAW2X9R0"/>
<evidence type="ECO:0000256" key="1">
    <source>
        <dbReference type="SAM" id="MobiDB-lite"/>
    </source>
</evidence>
<organism evidence="2">
    <name type="scientific">Sesamum latifolium</name>
    <dbReference type="NCBI Taxonomy" id="2727402"/>
    <lineage>
        <taxon>Eukaryota</taxon>
        <taxon>Viridiplantae</taxon>
        <taxon>Streptophyta</taxon>
        <taxon>Embryophyta</taxon>
        <taxon>Tracheophyta</taxon>
        <taxon>Spermatophyta</taxon>
        <taxon>Magnoliopsida</taxon>
        <taxon>eudicotyledons</taxon>
        <taxon>Gunneridae</taxon>
        <taxon>Pentapetalae</taxon>
        <taxon>asterids</taxon>
        <taxon>lamiids</taxon>
        <taxon>Lamiales</taxon>
        <taxon>Pedaliaceae</taxon>
        <taxon>Sesamum</taxon>
    </lineage>
</organism>
<gene>
    <name evidence="2" type="ORF">Slati_1448400</name>
</gene>
<proteinExistence type="predicted"/>